<keyword evidence="2" id="KW-1185">Reference proteome</keyword>
<feature type="non-terminal residue" evidence="1">
    <location>
        <position position="202"/>
    </location>
</feature>
<keyword evidence="1" id="KW-0808">Transferase</keyword>
<protein>
    <submittedName>
        <fullName evidence="1">Putative rRNA methylase-domain-containing protein</fullName>
    </submittedName>
</protein>
<reference evidence="1" key="1">
    <citation type="submission" date="2021-02" db="EMBL/GenBank/DDBJ databases">
        <title>First Annotated Genome of the Yellow-green Alga Tribonema minus.</title>
        <authorList>
            <person name="Mahan K.M."/>
        </authorList>
    </citation>
    <scope>NUCLEOTIDE SEQUENCE</scope>
    <source>
        <strain evidence="1">UTEX B ZZ1240</strain>
    </source>
</reference>
<evidence type="ECO:0000313" key="1">
    <source>
        <dbReference type="EMBL" id="KAG5176274.1"/>
    </source>
</evidence>
<gene>
    <name evidence="1" type="ORF">JKP88DRAFT_138395</name>
</gene>
<dbReference type="InterPro" id="IPR010719">
    <property type="entry name" value="MnmM_MeTrfase"/>
</dbReference>
<sequence length="202" mass="21436">ELAHLLWKSAVSPGDIVIDCTAGKGYDSLVLARLLFPDSALDGEAAAAAQGQLVCIDVQESAVAQTQARLQQALPPQAMQRISVLQQSFCELPPACEPPIAERSVALVAYNLGFLPGSDKSVCSTVQDTLDSLNKASKLVKLGGAISVTCYPGHEEGAAEVAAVKEWGAGLATREWRVFEHSRLNSPEGVPLLVVAYKVQQR</sequence>
<name>A0A836C882_9STRA</name>
<dbReference type="Proteomes" id="UP000664859">
    <property type="component" value="Unassembled WGS sequence"/>
</dbReference>
<organism evidence="1 2">
    <name type="scientific">Tribonema minus</name>
    <dbReference type="NCBI Taxonomy" id="303371"/>
    <lineage>
        <taxon>Eukaryota</taxon>
        <taxon>Sar</taxon>
        <taxon>Stramenopiles</taxon>
        <taxon>Ochrophyta</taxon>
        <taxon>PX clade</taxon>
        <taxon>Xanthophyceae</taxon>
        <taxon>Tribonematales</taxon>
        <taxon>Tribonemataceae</taxon>
        <taxon>Tribonema</taxon>
    </lineage>
</organism>
<keyword evidence="1" id="KW-0489">Methyltransferase</keyword>
<evidence type="ECO:0000313" key="2">
    <source>
        <dbReference type="Proteomes" id="UP000664859"/>
    </source>
</evidence>
<dbReference type="Pfam" id="PF06962">
    <property type="entry name" value="rRNA_methylase"/>
    <property type="match status" value="1"/>
</dbReference>
<dbReference type="PANTHER" id="PTHR35276">
    <property type="entry name" value="S-ADENOSYL-L-METHIONINE-DEPENDENT METHYLTRANSFERASES SUPERFAMILY PROTEIN"/>
    <property type="match status" value="1"/>
</dbReference>
<accession>A0A836C882</accession>
<dbReference type="InterPro" id="IPR029063">
    <property type="entry name" value="SAM-dependent_MTases_sf"/>
</dbReference>
<feature type="non-terminal residue" evidence="1">
    <location>
        <position position="1"/>
    </location>
</feature>
<dbReference type="GO" id="GO:0008168">
    <property type="term" value="F:methyltransferase activity"/>
    <property type="evidence" value="ECO:0007669"/>
    <property type="project" value="UniProtKB-KW"/>
</dbReference>
<comment type="caution">
    <text evidence="1">The sequence shown here is derived from an EMBL/GenBank/DDBJ whole genome shotgun (WGS) entry which is preliminary data.</text>
</comment>
<proteinExistence type="predicted"/>
<dbReference type="AlphaFoldDB" id="A0A836C882"/>
<dbReference type="SUPFAM" id="SSF53335">
    <property type="entry name" value="S-adenosyl-L-methionine-dependent methyltransferases"/>
    <property type="match status" value="1"/>
</dbReference>
<dbReference type="Gene3D" id="3.40.50.150">
    <property type="entry name" value="Vaccinia Virus protein VP39"/>
    <property type="match status" value="1"/>
</dbReference>
<dbReference type="PANTHER" id="PTHR35276:SF1">
    <property type="entry name" value="TRNA (MNM(5)S(2)U34)-METHYLTRANSFERASE, CHLOROPLASTIC"/>
    <property type="match status" value="1"/>
</dbReference>
<dbReference type="OrthoDB" id="2984at2759"/>
<dbReference type="EMBL" id="JAFCMP010000538">
    <property type="protein sequence ID" value="KAG5176274.1"/>
    <property type="molecule type" value="Genomic_DNA"/>
</dbReference>
<dbReference type="GO" id="GO:0032259">
    <property type="term" value="P:methylation"/>
    <property type="evidence" value="ECO:0007669"/>
    <property type="project" value="UniProtKB-KW"/>
</dbReference>